<dbReference type="Pfam" id="PF13189">
    <property type="entry name" value="Cytidylate_kin2"/>
    <property type="match status" value="1"/>
</dbReference>
<sequence>MPDLESAGSDPKRSPPVVTLAALYGTGGVVIGPEVARRLGVAFLDRAIPASVAAQSGVPEEVVAAAADERPLSRRQRLLARLARAPSLTAGPAQERWFLEEGEMRAEIRRFMADAVRSGGVVLGRGGAIVLREVPQALHVYLGGPLQARIARAAEAEGVDRATAERRVEANDWARREYVRRAYGADGDDPALYHLMIDATAFSVDACVELIVAAATFHMALARSTGATA</sequence>
<dbReference type="Proteomes" id="UP001631957">
    <property type="component" value="Unassembled WGS sequence"/>
</dbReference>
<gene>
    <name evidence="1" type="ORF">ACKI18_30000</name>
</gene>
<reference evidence="1 2" key="1">
    <citation type="submission" date="2024-12" db="EMBL/GenBank/DDBJ databases">
        <title>Forecasting of Potato common scab and diversities of Pathogenic streptomyces spp. in china.</title>
        <authorList>
            <person name="Handique U."/>
            <person name="Wu J."/>
        </authorList>
    </citation>
    <scope>NUCLEOTIDE SEQUENCE [LARGE SCALE GENOMIC DNA]</scope>
    <source>
        <strain evidence="1 2">ZRIMU1530</strain>
    </source>
</reference>
<proteinExistence type="predicted"/>
<dbReference type="EMBL" id="JBJVNI010000017">
    <property type="protein sequence ID" value="MFM9612920.1"/>
    <property type="molecule type" value="Genomic_DNA"/>
</dbReference>
<evidence type="ECO:0000313" key="2">
    <source>
        <dbReference type="Proteomes" id="UP001631957"/>
    </source>
</evidence>
<dbReference type="InterPro" id="IPR027417">
    <property type="entry name" value="P-loop_NTPase"/>
</dbReference>
<name>A0ABW9HXT3_9ACTN</name>
<dbReference type="Gene3D" id="3.40.50.300">
    <property type="entry name" value="P-loop containing nucleotide triphosphate hydrolases"/>
    <property type="match status" value="1"/>
</dbReference>
<comment type="caution">
    <text evidence="1">The sequence shown here is derived from an EMBL/GenBank/DDBJ whole genome shotgun (WGS) entry which is preliminary data.</text>
</comment>
<protein>
    <submittedName>
        <fullName evidence="1">AAA family ATPase</fullName>
    </submittedName>
</protein>
<organism evidence="1 2">
    <name type="scientific">Streptomyces niveiscabiei</name>
    <dbReference type="NCBI Taxonomy" id="164115"/>
    <lineage>
        <taxon>Bacteria</taxon>
        <taxon>Bacillati</taxon>
        <taxon>Actinomycetota</taxon>
        <taxon>Actinomycetes</taxon>
        <taxon>Kitasatosporales</taxon>
        <taxon>Streptomycetaceae</taxon>
        <taxon>Streptomyces</taxon>
    </lineage>
</organism>
<evidence type="ECO:0000313" key="1">
    <source>
        <dbReference type="EMBL" id="MFM9612920.1"/>
    </source>
</evidence>
<accession>A0ABW9HXT3</accession>
<keyword evidence="2" id="KW-1185">Reference proteome</keyword>
<dbReference type="RefSeq" id="WP_409111159.1">
    <property type="nucleotide sequence ID" value="NZ_JBJVNI010000017.1"/>
</dbReference>